<keyword evidence="2 4" id="KW-0689">Ribosomal protein</keyword>
<evidence type="ECO:0000256" key="3">
    <source>
        <dbReference type="ARBA" id="ARBA00023274"/>
    </source>
</evidence>
<proteinExistence type="inferred from homology"/>
<reference evidence="4" key="1">
    <citation type="submission" date="2022-07" db="EMBL/GenBank/DDBJ databases">
        <title>Phylogenomic reconstructions and comparative analyses of Kickxellomycotina fungi.</title>
        <authorList>
            <person name="Reynolds N.K."/>
            <person name="Stajich J.E."/>
            <person name="Barry K."/>
            <person name="Grigoriev I.V."/>
            <person name="Crous P."/>
            <person name="Smith M.E."/>
        </authorList>
    </citation>
    <scope>NUCLEOTIDE SEQUENCE</scope>
    <source>
        <strain evidence="4">NBRC 100468</strain>
    </source>
</reference>
<comment type="similarity">
    <text evidence="1">Belongs to the eukaryotic ribosomal protein eL21 family.</text>
</comment>
<dbReference type="GO" id="GO:0003735">
    <property type="term" value="F:structural constituent of ribosome"/>
    <property type="evidence" value="ECO:0007669"/>
    <property type="project" value="InterPro"/>
</dbReference>
<dbReference type="PANTHER" id="PTHR20981">
    <property type="entry name" value="60S RIBOSOMAL PROTEIN L21"/>
    <property type="match status" value="1"/>
</dbReference>
<dbReference type="PROSITE" id="PS01171">
    <property type="entry name" value="RIBOSOMAL_L21E"/>
    <property type="match status" value="1"/>
</dbReference>
<organism evidence="4 5">
    <name type="scientific">Mycoemilia scoparia</name>
    <dbReference type="NCBI Taxonomy" id="417184"/>
    <lineage>
        <taxon>Eukaryota</taxon>
        <taxon>Fungi</taxon>
        <taxon>Fungi incertae sedis</taxon>
        <taxon>Zoopagomycota</taxon>
        <taxon>Kickxellomycotina</taxon>
        <taxon>Kickxellomycetes</taxon>
        <taxon>Kickxellales</taxon>
        <taxon>Kickxellaceae</taxon>
        <taxon>Mycoemilia</taxon>
    </lineage>
</organism>
<dbReference type="Gene3D" id="6.10.250.3260">
    <property type="match status" value="1"/>
</dbReference>
<dbReference type="OrthoDB" id="1539250at2759"/>
<protein>
    <submittedName>
        <fullName evidence="4">60S ribosomal protein L21A</fullName>
    </submittedName>
</protein>
<dbReference type="EMBL" id="JANBPU010000006">
    <property type="protein sequence ID" value="KAJ1921174.1"/>
    <property type="molecule type" value="Genomic_DNA"/>
</dbReference>
<accession>A0A9W8A9U6</accession>
<dbReference type="AlphaFoldDB" id="A0A9W8A9U6"/>
<dbReference type="Pfam" id="PF01157">
    <property type="entry name" value="Ribosomal_L21e"/>
    <property type="match status" value="1"/>
</dbReference>
<dbReference type="InterPro" id="IPR001147">
    <property type="entry name" value="Ribosomal_eL21"/>
</dbReference>
<dbReference type="Gene3D" id="2.30.30.70">
    <property type="entry name" value="Ribosomal protein L21"/>
    <property type="match status" value="1"/>
</dbReference>
<dbReference type="GO" id="GO:0005840">
    <property type="term" value="C:ribosome"/>
    <property type="evidence" value="ECO:0007669"/>
    <property type="project" value="UniProtKB-KW"/>
</dbReference>
<evidence type="ECO:0000256" key="2">
    <source>
        <dbReference type="ARBA" id="ARBA00022980"/>
    </source>
</evidence>
<dbReference type="InterPro" id="IPR036948">
    <property type="entry name" value="Ribosomal_eL21_sf"/>
</dbReference>
<dbReference type="GO" id="GO:0006412">
    <property type="term" value="P:translation"/>
    <property type="evidence" value="ECO:0007669"/>
    <property type="project" value="InterPro"/>
</dbReference>
<dbReference type="SUPFAM" id="SSF50104">
    <property type="entry name" value="Translation proteins SH3-like domain"/>
    <property type="match status" value="1"/>
</dbReference>
<dbReference type="GO" id="GO:1990904">
    <property type="term" value="C:ribonucleoprotein complex"/>
    <property type="evidence" value="ECO:0007669"/>
    <property type="project" value="UniProtKB-KW"/>
</dbReference>
<keyword evidence="3" id="KW-0687">Ribonucleoprotein</keyword>
<keyword evidence="5" id="KW-1185">Reference proteome</keyword>
<dbReference type="InterPro" id="IPR018259">
    <property type="entry name" value="Ribosomal_eL21_CS"/>
</dbReference>
<evidence type="ECO:0000313" key="5">
    <source>
        <dbReference type="Proteomes" id="UP001150538"/>
    </source>
</evidence>
<dbReference type="InterPro" id="IPR008991">
    <property type="entry name" value="Translation_prot_SH3-like_sf"/>
</dbReference>
<dbReference type="Proteomes" id="UP001150538">
    <property type="component" value="Unassembled WGS sequence"/>
</dbReference>
<evidence type="ECO:0000313" key="4">
    <source>
        <dbReference type="EMBL" id="KAJ1921174.1"/>
    </source>
</evidence>
<sequence>MPHSFGYRARTRHMFARDFRKHGPIGLSTYLKNYKVGDIVDIKADGAVQKGMPHKFYHGKTGIIYNVTKTSVGVIINKRVGNRYIEKRVNIRIEHIKHSKCRQDFLRRVKENAQKAKEAKEKGETFNLKRQPVKPREGHFLSTKNNKPVTLAPIPYDTLI</sequence>
<dbReference type="FunFam" id="2.30.30.70:FF:000001">
    <property type="entry name" value="60S ribosomal protein L21"/>
    <property type="match status" value="1"/>
</dbReference>
<comment type="caution">
    <text evidence="4">The sequence shown here is derived from an EMBL/GenBank/DDBJ whole genome shotgun (WGS) entry which is preliminary data.</text>
</comment>
<gene>
    <name evidence="4" type="primary">RPL21A</name>
    <name evidence="4" type="ORF">H4219_000772</name>
</gene>
<evidence type="ECO:0000256" key="1">
    <source>
        <dbReference type="ARBA" id="ARBA00008427"/>
    </source>
</evidence>
<dbReference type="FunFam" id="6.10.250.3260:FF:000001">
    <property type="entry name" value="60S ribosomal protein L21"/>
    <property type="match status" value="1"/>
</dbReference>
<name>A0A9W8A9U6_9FUNG</name>